<feature type="compositionally biased region" description="Low complexity" evidence="1">
    <location>
        <begin position="1"/>
        <end position="21"/>
    </location>
</feature>
<dbReference type="PANTHER" id="PTHR35166:SF11">
    <property type="entry name" value="OS05G0151550 PROTEIN"/>
    <property type="match status" value="1"/>
</dbReference>
<proteinExistence type="predicted"/>
<dbReference type="PANTHER" id="PTHR35166">
    <property type="entry name" value="OS05G0193700 PROTEIN-RELATED"/>
    <property type="match status" value="1"/>
</dbReference>
<feature type="region of interest" description="Disordered" evidence="1">
    <location>
        <begin position="1"/>
        <end position="33"/>
    </location>
</feature>
<sequence length="153" mass="17257">MATSEAGKGAEQACAAAAAATDGDDGGERPPRMIQMPQEYVDWVLAQKREAYYESPEDYPLLRTNNPVKVDGLSEEWVEKNSKSVIKTAALLKKADDSFEEFQKQVRKEVEKGYYEVGMDFFVQRAASRALFDEQWAKIDFTGIDVEEDDDDE</sequence>
<evidence type="ECO:0000313" key="3">
    <source>
        <dbReference type="Proteomes" id="UP000008022"/>
    </source>
</evidence>
<reference evidence="2" key="2">
    <citation type="submission" date="2015-06" db="UniProtKB">
        <authorList>
            <consortium name="EnsemblPlants"/>
        </authorList>
    </citation>
    <scope>IDENTIFICATION</scope>
</reference>
<dbReference type="OMA" id="PPRMIQM"/>
<dbReference type="HOGENOM" id="CLU_118302_0_0_1"/>
<name>A0A0E0PIX8_ORYRU</name>
<evidence type="ECO:0000313" key="2">
    <source>
        <dbReference type="EnsemblPlants" id="ORUFI05G07560.1"/>
    </source>
</evidence>
<dbReference type="Proteomes" id="UP000008022">
    <property type="component" value="Unassembled WGS sequence"/>
</dbReference>
<dbReference type="EnsemblPlants" id="ORUFI05G07560.1">
    <property type="protein sequence ID" value="ORUFI05G07560.1"/>
    <property type="gene ID" value="ORUFI05G07560"/>
</dbReference>
<dbReference type="STRING" id="4529.A0A0E0PIX8"/>
<keyword evidence="3" id="KW-1185">Reference proteome</keyword>
<reference evidence="3" key="1">
    <citation type="submission" date="2013-06" db="EMBL/GenBank/DDBJ databases">
        <authorList>
            <person name="Zhao Q."/>
        </authorList>
    </citation>
    <scope>NUCLEOTIDE SEQUENCE</scope>
    <source>
        <strain evidence="3">cv. W1943</strain>
    </source>
</reference>
<organism evidence="2 3">
    <name type="scientific">Oryza rufipogon</name>
    <name type="common">Brownbeard rice</name>
    <name type="synonym">Asian wild rice</name>
    <dbReference type="NCBI Taxonomy" id="4529"/>
    <lineage>
        <taxon>Eukaryota</taxon>
        <taxon>Viridiplantae</taxon>
        <taxon>Streptophyta</taxon>
        <taxon>Embryophyta</taxon>
        <taxon>Tracheophyta</taxon>
        <taxon>Spermatophyta</taxon>
        <taxon>Magnoliopsida</taxon>
        <taxon>Liliopsida</taxon>
        <taxon>Poales</taxon>
        <taxon>Poaceae</taxon>
        <taxon>BOP clade</taxon>
        <taxon>Oryzoideae</taxon>
        <taxon>Oryzeae</taxon>
        <taxon>Oryzinae</taxon>
        <taxon>Oryza</taxon>
    </lineage>
</organism>
<protein>
    <submittedName>
        <fullName evidence="2">Uncharacterized protein</fullName>
    </submittedName>
</protein>
<evidence type="ECO:0000256" key="1">
    <source>
        <dbReference type="SAM" id="MobiDB-lite"/>
    </source>
</evidence>
<accession>A0A0E0PIX8</accession>
<dbReference type="Gramene" id="ORUFI05G07560.1">
    <property type="protein sequence ID" value="ORUFI05G07560.1"/>
    <property type="gene ID" value="ORUFI05G07560"/>
</dbReference>
<dbReference type="AlphaFoldDB" id="A0A0E0PIX8"/>